<dbReference type="InterPro" id="IPR008928">
    <property type="entry name" value="6-hairpin_glycosidase_sf"/>
</dbReference>
<organism evidence="2 3">
    <name type="scientific">Rubritalea tangerina</name>
    <dbReference type="NCBI Taxonomy" id="430798"/>
    <lineage>
        <taxon>Bacteria</taxon>
        <taxon>Pseudomonadati</taxon>
        <taxon>Verrucomicrobiota</taxon>
        <taxon>Verrucomicrobiia</taxon>
        <taxon>Verrucomicrobiales</taxon>
        <taxon>Rubritaleaceae</taxon>
        <taxon>Rubritalea</taxon>
    </lineage>
</organism>
<sequence length="697" mass="78128">MHCLLCLTCMLIGVLGVWGDEVKENRLAGEASPYLRQHASNPVDWYPWGDEAFRRAKKENKPIFLSVGYATCHWCHVMERESFMDAKVAAYLNAHFISVKLDREERPDVDKVYMTALQAMTGEGGGWPLNVFLTPDLKPFYAGTYFPPVGRAGRPGFMDVLTQLQSAWEHKQDQVVSSAGTLQQLLEQQVMHERGGEVVPPVRLVAAATSSLVDEGDHEQGGWGEGPKFPMPSHLSYLLRARGDDEHVLEFVEMSARKMAAGGIYDQLGGGFHRYAVDGEWLVPHFEKMLYDQAQLLDLYVDLYLVTKKEAYAGVARGIADYVLEVMQDDAGGFYCAEDAQSEGKEGKFYCWTELELKGILEPAEWAVIREYYGISEKGNFYDHSDPEALLGQNVLAVVREGAWLNSERRMTLAKAQEKMIEARGKRVRPKVDDKVLASWNGMMIGSLARAGLVLDEEGYRKAARRAYQFVEGQMWDGKQLRHRWWKGQLDKVEQAESYVMMLQASRMLYEIELDPKALDFACALADRLMEVFYDAEAGGFYESVDAEDILVRLKGDFDGALPSVSSVAAYELLKLGEITGHKAYVEAAEKTLKYYADTLERSPSALTGMLKALVFYHGKKQRLVLVDGEGGLRTFLNVSHGAFRPQLTVMGNQGAVGAFERSLQPVDGRAAAYLCEGMQCQLPVVDARRLWKGDEE</sequence>
<evidence type="ECO:0000313" key="3">
    <source>
        <dbReference type="Proteomes" id="UP001597389"/>
    </source>
</evidence>
<protein>
    <submittedName>
        <fullName evidence="2">Thioredoxin domain-containing protein</fullName>
    </submittedName>
</protein>
<dbReference type="PIRSF" id="PIRSF006402">
    <property type="entry name" value="UCP006402_thioredoxin"/>
    <property type="match status" value="1"/>
</dbReference>
<gene>
    <name evidence="2" type="ORF">ACFSW8_09695</name>
</gene>
<keyword evidence="3" id="KW-1185">Reference proteome</keyword>
<dbReference type="InterPro" id="IPR036249">
    <property type="entry name" value="Thioredoxin-like_sf"/>
</dbReference>
<dbReference type="Gene3D" id="1.50.10.10">
    <property type="match status" value="1"/>
</dbReference>
<dbReference type="Gene3D" id="3.40.30.10">
    <property type="entry name" value="Glutaredoxin"/>
    <property type="match status" value="1"/>
</dbReference>
<dbReference type="SUPFAM" id="SSF48208">
    <property type="entry name" value="Six-hairpin glycosidases"/>
    <property type="match status" value="1"/>
</dbReference>
<comment type="caution">
    <text evidence="2">The sequence shown here is derived from an EMBL/GenBank/DDBJ whole genome shotgun (WGS) entry which is preliminary data.</text>
</comment>
<accession>A0ABW4ZB19</accession>
<name>A0ABW4ZB19_9BACT</name>
<evidence type="ECO:0000259" key="1">
    <source>
        <dbReference type="Pfam" id="PF03190"/>
    </source>
</evidence>
<evidence type="ECO:0000313" key="2">
    <source>
        <dbReference type="EMBL" id="MFD2159169.1"/>
    </source>
</evidence>
<feature type="domain" description="Spermatogenesis-associated protein 20-like TRX" evidence="1">
    <location>
        <begin position="24"/>
        <end position="186"/>
    </location>
</feature>
<dbReference type="InterPro" id="IPR012341">
    <property type="entry name" value="6hp_glycosidase-like_sf"/>
</dbReference>
<dbReference type="InterPro" id="IPR004879">
    <property type="entry name" value="Ssp411-like_TRX"/>
</dbReference>
<dbReference type="InterPro" id="IPR024705">
    <property type="entry name" value="Ssp411"/>
</dbReference>
<dbReference type="Proteomes" id="UP001597389">
    <property type="component" value="Unassembled WGS sequence"/>
</dbReference>
<dbReference type="EMBL" id="JBHUJB010000038">
    <property type="protein sequence ID" value="MFD2159169.1"/>
    <property type="molecule type" value="Genomic_DNA"/>
</dbReference>
<dbReference type="PANTHER" id="PTHR42899">
    <property type="entry name" value="SPERMATOGENESIS-ASSOCIATED PROTEIN 20"/>
    <property type="match status" value="1"/>
</dbReference>
<dbReference type="SUPFAM" id="SSF52833">
    <property type="entry name" value="Thioredoxin-like"/>
    <property type="match status" value="1"/>
</dbReference>
<dbReference type="CDD" id="cd02955">
    <property type="entry name" value="SSP411"/>
    <property type="match status" value="1"/>
</dbReference>
<reference evidence="3" key="1">
    <citation type="journal article" date="2019" name="Int. J. Syst. Evol. Microbiol.">
        <title>The Global Catalogue of Microorganisms (GCM) 10K type strain sequencing project: providing services to taxonomists for standard genome sequencing and annotation.</title>
        <authorList>
            <consortium name="The Broad Institute Genomics Platform"/>
            <consortium name="The Broad Institute Genome Sequencing Center for Infectious Disease"/>
            <person name="Wu L."/>
            <person name="Ma J."/>
        </authorList>
    </citation>
    <scope>NUCLEOTIDE SEQUENCE [LARGE SCALE GENOMIC DNA]</scope>
    <source>
        <strain evidence="3">CCUG 57942</strain>
    </source>
</reference>
<dbReference type="PANTHER" id="PTHR42899:SF1">
    <property type="entry name" value="SPERMATOGENESIS-ASSOCIATED PROTEIN 20"/>
    <property type="match status" value="1"/>
</dbReference>
<dbReference type="Pfam" id="PF03190">
    <property type="entry name" value="Thioredox_DsbH"/>
    <property type="match status" value="1"/>
</dbReference>
<proteinExistence type="predicted"/>